<dbReference type="InterPro" id="IPR036880">
    <property type="entry name" value="Kunitz_BPTI_sf"/>
</dbReference>
<evidence type="ECO:0000256" key="1">
    <source>
        <dbReference type="ARBA" id="ARBA00022690"/>
    </source>
</evidence>
<keyword evidence="3" id="KW-1015">Disulfide bond</keyword>
<feature type="chain" id="PRO_5007285355" evidence="6">
    <location>
        <begin position="22"/>
        <end position="94"/>
    </location>
</feature>
<dbReference type="PANTHER" id="PTHR47247:SF1">
    <property type="entry name" value="KUNITZ-TYPE PROTEASE INHIBITOR 2"/>
    <property type="match status" value="1"/>
</dbReference>
<dbReference type="Pfam" id="PF00014">
    <property type="entry name" value="Kunitz_BPTI"/>
    <property type="match status" value="1"/>
</dbReference>
<dbReference type="InterPro" id="IPR002223">
    <property type="entry name" value="Kunitz_BPTI"/>
</dbReference>
<feature type="domain" description="BPTI/Kunitz inhibitor" evidence="7">
    <location>
        <begin position="28"/>
        <end position="78"/>
    </location>
</feature>
<dbReference type="Gene3D" id="4.10.410.10">
    <property type="entry name" value="Pancreatic trypsin inhibitor Kunitz domain"/>
    <property type="match status" value="1"/>
</dbReference>
<organism evidence="8">
    <name type="scientific">Rhipicephalus appendiculatus</name>
    <name type="common">Brown ear tick</name>
    <dbReference type="NCBI Taxonomy" id="34631"/>
    <lineage>
        <taxon>Eukaryota</taxon>
        <taxon>Metazoa</taxon>
        <taxon>Ecdysozoa</taxon>
        <taxon>Arthropoda</taxon>
        <taxon>Chelicerata</taxon>
        <taxon>Arachnida</taxon>
        <taxon>Acari</taxon>
        <taxon>Parasitiformes</taxon>
        <taxon>Ixodida</taxon>
        <taxon>Ixodoidea</taxon>
        <taxon>Ixodidae</taxon>
        <taxon>Rhipicephalinae</taxon>
        <taxon>Rhipicephalus</taxon>
        <taxon>Rhipicephalus</taxon>
    </lineage>
</organism>
<evidence type="ECO:0000256" key="6">
    <source>
        <dbReference type="SAM" id="SignalP"/>
    </source>
</evidence>
<feature type="signal peptide" evidence="6">
    <location>
        <begin position="1"/>
        <end position="21"/>
    </location>
</feature>
<keyword evidence="1" id="KW-0646">Protease inhibitor</keyword>
<dbReference type="SMART" id="SM00131">
    <property type="entry name" value="KU"/>
    <property type="match status" value="1"/>
</dbReference>
<evidence type="ECO:0000256" key="5">
    <source>
        <dbReference type="ARBA" id="ARBA00093388"/>
    </source>
</evidence>
<evidence type="ECO:0000259" key="7">
    <source>
        <dbReference type="PROSITE" id="PS50279"/>
    </source>
</evidence>
<dbReference type="PROSITE" id="PS50279">
    <property type="entry name" value="BPTI_KUNITZ_2"/>
    <property type="match status" value="1"/>
</dbReference>
<accession>A0A131YIT0</accession>
<keyword evidence="6" id="KW-0732">Signal</keyword>
<name>A0A131YIT0_RHIAP</name>
<evidence type="ECO:0000256" key="2">
    <source>
        <dbReference type="ARBA" id="ARBA00022900"/>
    </source>
</evidence>
<comment type="function">
    <text evidence="5">Serine protease inhibitor that inhibits trypsin at a molar ratio of 1:1.</text>
</comment>
<reference evidence="8" key="1">
    <citation type="journal article" date="2016" name="Ticks Tick Borne Dis.">
        <title>De novo assembly and annotation of the salivary gland transcriptome of Rhipicephalus appendiculatus male and female ticks during blood feeding.</title>
        <authorList>
            <person name="de Castro M.H."/>
            <person name="de Klerk D."/>
            <person name="Pienaar R."/>
            <person name="Latif A.A."/>
            <person name="Rees D.J."/>
            <person name="Mans B.J."/>
        </authorList>
    </citation>
    <scope>NUCLEOTIDE SEQUENCE</scope>
    <source>
        <tissue evidence="8">Salivary glands</tissue>
    </source>
</reference>
<dbReference type="AlphaFoldDB" id="A0A131YIT0"/>
<proteinExistence type="inferred from homology"/>
<dbReference type="GO" id="GO:0004867">
    <property type="term" value="F:serine-type endopeptidase inhibitor activity"/>
    <property type="evidence" value="ECO:0007669"/>
    <property type="project" value="UniProtKB-KW"/>
</dbReference>
<dbReference type="PANTHER" id="PTHR47247">
    <property type="entry name" value="KUNITZ-TYPE PROTEASE INHIBITOR 2"/>
    <property type="match status" value="1"/>
</dbReference>
<evidence type="ECO:0000256" key="3">
    <source>
        <dbReference type="ARBA" id="ARBA00023157"/>
    </source>
</evidence>
<sequence>MKQLLYGGLVTAIFAALHVLGEPLKQGCTGFVYRGPCDQNITRWWYSSNSHGCYPFLFGGCRPQKNNYRSCRRCMKECSSLSGDDIKEYCKQGR</sequence>
<evidence type="ECO:0000256" key="4">
    <source>
        <dbReference type="ARBA" id="ARBA00049646"/>
    </source>
</evidence>
<evidence type="ECO:0000313" key="8">
    <source>
        <dbReference type="EMBL" id="JAP77996.1"/>
    </source>
</evidence>
<dbReference type="EMBL" id="GEDV01010561">
    <property type="protein sequence ID" value="JAP77996.1"/>
    <property type="molecule type" value="Transcribed_RNA"/>
</dbReference>
<dbReference type="PROSITE" id="PS00280">
    <property type="entry name" value="BPTI_KUNITZ_1"/>
    <property type="match status" value="1"/>
</dbReference>
<comment type="similarity">
    <text evidence="4">Belongs to the venom Kunitz-type family. 01 (intermediate) subfamily.</text>
</comment>
<protein>
    <submittedName>
        <fullName evidence="8">Pancreatic trypsin inhibitor</fullName>
    </submittedName>
</protein>
<keyword evidence="2" id="KW-0722">Serine protease inhibitor</keyword>
<dbReference type="InterPro" id="IPR020901">
    <property type="entry name" value="Prtase_inh_Kunz-CS"/>
</dbReference>
<dbReference type="SUPFAM" id="SSF57362">
    <property type="entry name" value="BPTI-like"/>
    <property type="match status" value="1"/>
</dbReference>